<evidence type="ECO:0000313" key="2">
    <source>
        <dbReference type="Proteomes" id="UP000017836"/>
    </source>
</evidence>
<organism evidence="1 2">
    <name type="scientific">Amborella trichopoda</name>
    <dbReference type="NCBI Taxonomy" id="13333"/>
    <lineage>
        <taxon>Eukaryota</taxon>
        <taxon>Viridiplantae</taxon>
        <taxon>Streptophyta</taxon>
        <taxon>Embryophyta</taxon>
        <taxon>Tracheophyta</taxon>
        <taxon>Spermatophyta</taxon>
        <taxon>Magnoliopsida</taxon>
        <taxon>Amborellales</taxon>
        <taxon>Amborellaceae</taxon>
        <taxon>Amborella</taxon>
    </lineage>
</organism>
<name>W1PG73_AMBTC</name>
<dbReference type="Gramene" id="ERN06090">
    <property type="protein sequence ID" value="ERN06090"/>
    <property type="gene ID" value="AMTR_s00016p00016310"/>
</dbReference>
<reference evidence="2" key="1">
    <citation type="journal article" date="2013" name="Science">
        <title>The Amborella genome and the evolution of flowering plants.</title>
        <authorList>
            <consortium name="Amborella Genome Project"/>
        </authorList>
    </citation>
    <scope>NUCLEOTIDE SEQUENCE [LARGE SCALE GENOMIC DNA]</scope>
</reference>
<gene>
    <name evidence="1" type="ORF">AMTR_s00016p00016310</name>
</gene>
<accession>W1PG73</accession>
<dbReference type="AlphaFoldDB" id="W1PG73"/>
<dbReference type="Proteomes" id="UP000017836">
    <property type="component" value="Unassembled WGS sequence"/>
</dbReference>
<evidence type="ECO:0000313" key="1">
    <source>
        <dbReference type="EMBL" id="ERN06090.1"/>
    </source>
</evidence>
<sequence>MIDTNINPSEAYCTPSHGVEATKEECLEEPTSPMGYAHIFTCTHQSLIGFVRLSHDRKERNALKGQMMRYTYIKDICYTGDPSMDSCCDACLVRRHRKPQEKTLVYVRRTQASADA</sequence>
<protein>
    <submittedName>
        <fullName evidence="1">Uncharacterized protein</fullName>
    </submittedName>
</protein>
<dbReference type="HOGENOM" id="CLU_2100140_0_0_1"/>
<dbReference type="EMBL" id="KI393908">
    <property type="protein sequence ID" value="ERN06090.1"/>
    <property type="molecule type" value="Genomic_DNA"/>
</dbReference>
<proteinExistence type="predicted"/>
<keyword evidence="2" id="KW-1185">Reference proteome</keyword>